<dbReference type="AlphaFoldDB" id="N0B144"/>
<protein>
    <submittedName>
        <fullName evidence="1">Uncharacterized protein</fullName>
    </submittedName>
</protein>
<dbReference type="Proteomes" id="UP000005952">
    <property type="component" value="Chromosome"/>
</dbReference>
<reference evidence="1 2" key="1">
    <citation type="journal article" date="2013" name="Genome Announc.">
        <title>Genome sequences for three denitrifying bacterial strains isolated from a uranium- and nitrate-contaminated subsurface environment.</title>
        <authorList>
            <person name="Venkatramanan R."/>
            <person name="Prakash O."/>
            <person name="Woyke T."/>
            <person name="Chain P."/>
            <person name="Goodwin L.A."/>
            <person name="Watson D."/>
            <person name="Brooks S."/>
            <person name="Kostka J.E."/>
            <person name="Green S.J."/>
        </authorList>
    </citation>
    <scope>NUCLEOTIDE SEQUENCE [LARGE SCALE GENOMIC DNA]</scope>
    <source>
        <strain evidence="1 2">1NES1</strain>
    </source>
</reference>
<sequence length="63" mass="6965">MDSVACGRGAQPHCKRRPRLSTAMTEALRAREWNSSSRLDVRVAKRLAKTANVVRSAIGLTQE</sequence>
<gene>
    <name evidence="1" type="ORF">HYPDE_24843</name>
</gene>
<organism evidence="1 2">
    <name type="scientific">Hyphomicrobium denitrificans 1NES1</name>
    <dbReference type="NCBI Taxonomy" id="670307"/>
    <lineage>
        <taxon>Bacteria</taxon>
        <taxon>Pseudomonadati</taxon>
        <taxon>Pseudomonadota</taxon>
        <taxon>Alphaproteobacteria</taxon>
        <taxon>Hyphomicrobiales</taxon>
        <taxon>Hyphomicrobiaceae</taxon>
        <taxon>Hyphomicrobium</taxon>
    </lineage>
</organism>
<dbReference type="STRING" id="670307.HYPDE_24843"/>
<evidence type="ECO:0000313" key="1">
    <source>
        <dbReference type="EMBL" id="AGK56653.1"/>
    </source>
</evidence>
<accession>N0B144</accession>
<keyword evidence="2" id="KW-1185">Reference proteome</keyword>
<proteinExistence type="predicted"/>
<dbReference type="EMBL" id="CP005587">
    <property type="protein sequence ID" value="AGK56653.1"/>
    <property type="molecule type" value="Genomic_DNA"/>
</dbReference>
<name>N0B144_9HYPH</name>
<evidence type="ECO:0000313" key="2">
    <source>
        <dbReference type="Proteomes" id="UP000005952"/>
    </source>
</evidence>
<dbReference type="KEGG" id="hdt:HYPDE_24843"/>
<dbReference type="HOGENOM" id="CLU_2879803_0_0_5"/>